<feature type="region of interest" description="Disordered" evidence="7">
    <location>
        <begin position="365"/>
        <end position="387"/>
    </location>
</feature>
<evidence type="ECO:0000256" key="8">
    <source>
        <dbReference type="SAM" id="Phobius"/>
    </source>
</evidence>
<feature type="transmembrane region" description="Helical" evidence="8">
    <location>
        <begin position="206"/>
        <end position="228"/>
    </location>
</feature>
<dbReference type="InterPro" id="IPR006593">
    <property type="entry name" value="Cyt_b561/ferric_Rdtase_TM"/>
</dbReference>
<evidence type="ECO:0000313" key="10">
    <source>
        <dbReference type="EMBL" id="KAK3393630.1"/>
    </source>
</evidence>
<protein>
    <recommendedName>
        <fullName evidence="9">DOMON domain-containing protein</fullName>
    </recommendedName>
</protein>
<dbReference type="CDD" id="cd08760">
    <property type="entry name" value="Cyt_b561_FRRS1_like"/>
    <property type="match status" value="1"/>
</dbReference>
<evidence type="ECO:0000256" key="7">
    <source>
        <dbReference type="SAM" id="MobiDB-lite"/>
    </source>
</evidence>
<feature type="transmembrane region" description="Helical" evidence="8">
    <location>
        <begin position="310"/>
        <end position="329"/>
    </location>
</feature>
<dbReference type="InterPro" id="IPR005018">
    <property type="entry name" value="DOMON_domain"/>
</dbReference>
<keyword evidence="4" id="KW-0249">Electron transport</keyword>
<reference evidence="10" key="1">
    <citation type="journal article" date="2023" name="Mol. Phylogenet. Evol.">
        <title>Genome-scale phylogeny and comparative genomics of the fungal order Sordariales.</title>
        <authorList>
            <person name="Hensen N."/>
            <person name="Bonometti L."/>
            <person name="Westerberg I."/>
            <person name="Brannstrom I.O."/>
            <person name="Guillou S."/>
            <person name="Cros-Aarteil S."/>
            <person name="Calhoun S."/>
            <person name="Haridas S."/>
            <person name="Kuo A."/>
            <person name="Mondo S."/>
            <person name="Pangilinan J."/>
            <person name="Riley R."/>
            <person name="LaButti K."/>
            <person name="Andreopoulos B."/>
            <person name="Lipzen A."/>
            <person name="Chen C."/>
            <person name="Yan M."/>
            <person name="Daum C."/>
            <person name="Ng V."/>
            <person name="Clum A."/>
            <person name="Steindorff A."/>
            <person name="Ohm R.A."/>
            <person name="Martin F."/>
            <person name="Silar P."/>
            <person name="Natvig D.O."/>
            <person name="Lalanne C."/>
            <person name="Gautier V."/>
            <person name="Ament-Velasquez S.L."/>
            <person name="Kruys A."/>
            <person name="Hutchinson M.I."/>
            <person name="Powell A.J."/>
            <person name="Barry K."/>
            <person name="Miller A.N."/>
            <person name="Grigoriev I.V."/>
            <person name="Debuchy R."/>
            <person name="Gladieux P."/>
            <person name="Hiltunen Thoren M."/>
            <person name="Johannesson H."/>
        </authorList>
    </citation>
    <scope>NUCLEOTIDE SEQUENCE</scope>
    <source>
        <strain evidence="10">CBS 232.78</strain>
    </source>
</reference>
<evidence type="ECO:0000256" key="3">
    <source>
        <dbReference type="ARBA" id="ARBA00022692"/>
    </source>
</evidence>
<reference evidence="10" key="2">
    <citation type="submission" date="2023-06" db="EMBL/GenBank/DDBJ databases">
        <authorList>
            <consortium name="Lawrence Berkeley National Laboratory"/>
            <person name="Haridas S."/>
            <person name="Hensen N."/>
            <person name="Bonometti L."/>
            <person name="Westerberg I."/>
            <person name="Brannstrom I.O."/>
            <person name="Guillou S."/>
            <person name="Cros-Aarteil S."/>
            <person name="Calhoun S."/>
            <person name="Kuo A."/>
            <person name="Mondo S."/>
            <person name="Pangilinan J."/>
            <person name="Riley R."/>
            <person name="LaButti K."/>
            <person name="Andreopoulos B."/>
            <person name="Lipzen A."/>
            <person name="Chen C."/>
            <person name="Yanf M."/>
            <person name="Daum C."/>
            <person name="Ng V."/>
            <person name="Clum A."/>
            <person name="Steindorff A."/>
            <person name="Ohm R."/>
            <person name="Martin F."/>
            <person name="Silar P."/>
            <person name="Natvig D."/>
            <person name="Lalanne C."/>
            <person name="Gautier V."/>
            <person name="Ament-velasquez S.L."/>
            <person name="Kruys A."/>
            <person name="Hutchinson M.I."/>
            <person name="Powell A.J."/>
            <person name="Barry K."/>
            <person name="Miller A.N."/>
            <person name="Grigoriev I.V."/>
            <person name="Debuchy R."/>
            <person name="Gladieux P."/>
            <person name="Thoren M.H."/>
            <person name="Johannesson H."/>
        </authorList>
    </citation>
    <scope>NUCLEOTIDE SEQUENCE</scope>
    <source>
        <strain evidence="10">CBS 232.78</strain>
    </source>
</reference>
<evidence type="ECO:0000313" key="11">
    <source>
        <dbReference type="Proteomes" id="UP001285441"/>
    </source>
</evidence>
<keyword evidence="2" id="KW-0813">Transport</keyword>
<dbReference type="Gene3D" id="2.60.40.1210">
    <property type="entry name" value="Cellobiose dehydrogenase, cytochrome domain"/>
    <property type="match status" value="1"/>
</dbReference>
<organism evidence="10 11">
    <name type="scientific">Podospora didyma</name>
    <dbReference type="NCBI Taxonomy" id="330526"/>
    <lineage>
        <taxon>Eukaryota</taxon>
        <taxon>Fungi</taxon>
        <taxon>Dikarya</taxon>
        <taxon>Ascomycota</taxon>
        <taxon>Pezizomycotina</taxon>
        <taxon>Sordariomycetes</taxon>
        <taxon>Sordariomycetidae</taxon>
        <taxon>Sordariales</taxon>
        <taxon>Podosporaceae</taxon>
        <taxon>Podospora</taxon>
    </lineage>
</organism>
<feature type="transmembrane region" description="Helical" evidence="8">
    <location>
        <begin position="271"/>
        <end position="290"/>
    </location>
</feature>
<dbReference type="SUPFAM" id="SSF49344">
    <property type="entry name" value="CBD9-like"/>
    <property type="match status" value="1"/>
</dbReference>
<dbReference type="CDD" id="cd09630">
    <property type="entry name" value="CDH_like_cytochrome"/>
    <property type="match status" value="1"/>
</dbReference>
<dbReference type="Proteomes" id="UP001285441">
    <property type="component" value="Unassembled WGS sequence"/>
</dbReference>
<comment type="subcellular location">
    <subcellularLocation>
        <location evidence="1">Membrane</location>
    </subcellularLocation>
</comment>
<dbReference type="PROSITE" id="PS50836">
    <property type="entry name" value="DOMON"/>
    <property type="match status" value="1"/>
</dbReference>
<feature type="domain" description="DOMON" evidence="9">
    <location>
        <begin position="7"/>
        <end position="131"/>
    </location>
</feature>
<dbReference type="Gene3D" id="1.20.120.1770">
    <property type="match status" value="1"/>
</dbReference>
<dbReference type="SMART" id="SM00665">
    <property type="entry name" value="B561"/>
    <property type="match status" value="1"/>
</dbReference>
<evidence type="ECO:0000256" key="6">
    <source>
        <dbReference type="ARBA" id="ARBA00023136"/>
    </source>
</evidence>
<keyword evidence="5 8" id="KW-1133">Transmembrane helix</keyword>
<keyword evidence="6 8" id="KW-0472">Membrane</keyword>
<dbReference type="AlphaFoldDB" id="A0AAE0P619"/>
<keyword evidence="3 8" id="KW-0812">Transmembrane</keyword>
<dbReference type="GO" id="GO:0016020">
    <property type="term" value="C:membrane"/>
    <property type="evidence" value="ECO:0007669"/>
    <property type="project" value="UniProtKB-SubCell"/>
</dbReference>
<evidence type="ECO:0000256" key="5">
    <source>
        <dbReference type="ARBA" id="ARBA00022989"/>
    </source>
</evidence>
<dbReference type="PANTHER" id="PTHR47797">
    <property type="entry name" value="DEHYDROGENASE, PUTATIVE (AFU_ORTHOLOGUE AFUA_8G05805)-RELATED"/>
    <property type="match status" value="1"/>
</dbReference>
<dbReference type="InterPro" id="IPR015920">
    <property type="entry name" value="Cellobiose_DH-like_cyt"/>
</dbReference>
<gene>
    <name evidence="10" type="ORF">B0H63DRAFT_22343</name>
</gene>
<feature type="transmembrane region" description="Helical" evidence="8">
    <location>
        <begin position="336"/>
        <end position="354"/>
    </location>
</feature>
<dbReference type="PANTHER" id="PTHR47797:SF4">
    <property type="entry name" value="DOMON DOMAIN-CONTAINING PROTEIN"/>
    <property type="match status" value="1"/>
</dbReference>
<comment type="caution">
    <text evidence="10">The sequence shown here is derived from an EMBL/GenBank/DDBJ whole genome shotgun (WGS) entry which is preliminary data.</text>
</comment>
<proteinExistence type="predicted"/>
<dbReference type="EMBL" id="JAULSW010000001">
    <property type="protein sequence ID" value="KAK3393630.1"/>
    <property type="molecule type" value="Genomic_DNA"/>
</dbReference>
<accession>A0AAE0P619</accession>
<feature type="region of interest" description="Disordered" evidence="7">
    <location>
        <begin position="169"/>
        <end position="189"/>
    </location>
</feature>
<dbReference type="Pfam" id="PF16010">
    <property type="entry name" value="CDH-cyt"/>
    <property type="match status" value="1"/>
</dbReference>
<evidence type="ECO:0000256" key="4">
    <source>
        <dbReference type="ARBA" id="ARBA00022982"/>
    </source>
</evidence>
<dbReference type="SMART" id="SM00664">
    <property type="entry name" value="DoH"/>
    <property type="match status" value="1"/>
</dbReference>
<keyword evidence="11" id="KW-1185">Reference proteome</keyword>
<sequence>MIATPCATTSLSPSTSASKGSGNIYFQISAPTSYQWVALGTGSRMRDSNMFIMYQDGKGNVTVSPRKGTNQTPPQLDTSSTAARLTVLAGSGVQDGKIIANVRCSNCESWSGGTISLMGTGTNWIAAWKQGSSLATTDKSQQITQHDAHDTFVLDLTKATVSTDANPFVSAQAGGSGDDDTGNDNPLSDNNGAGVVRLAQPSARILAAHAIIMAVVMAILYPLGSLLMPLLGTWWLHAVWQIVTFCLMWAAFALGVKAAKDRDELFQQSHTILGTVVVCLMVIQPALGFLHHRHFVSAGGRGPVSYAHIWFGRSLLVLGVVNGGLGLQLSKERRSLIIAYSVVTAIIFLAYALVKVWSTTRGKKSLAGVGGKETGSPLRGNEPVRYA</sequence>
<evidence type="ECO:0000256" key="1">
    <source>
        <dbReference type="ARBA" id="ARBA00004370"/>
    </source>
</evidence>
<feature type="transmembrane region" description="Helical" evidence="8">
    <location>
        <begin position="234"/>
        <end position="259"/>
    </location>
</feature>
<evidence type="ECO:0000259" key="9">
    <source>
        <dbReference type="PROSITE" id="PS50836"/>
    </source>
</evidence>
<evidence type="ECO:0000256" key="2">
    <source>
        <dbReference type="ARBA" id="ARBA00022448"/>
    </source>
</evidence>
<name>A0AAE0P619_9PEZI</name>